<dbReference type="Proteomes" id="UP000594800">
    <property type="component" value="Chromosome"/>
</dbReference>
<name>A0A7S9LQP5_9RHOB</name>
<dbReference type="SUPFAM" id="SSF51905">
    <property type="entry name" value="FAD/NAD(P)-binding domain"/>
    <property type="match status" value="1"/>
</dbReference>
<dbReference type="InterPro" id="IPR010971">
    <property type="entry name" value="UbiH/COQ6"/>
</dbReference>
<dbReference type="EMBL" id="CP064942">
    <property type="protein sequence ID" value="QPH53534.1"/>
    <property type="molecule type" value="Genomic_DNA"/>
</dbReference>
<evidence type="ECO:0000256" key="6">
    <source>
        <dbReference type="ARBA" id="ARBA00023002"/>
    </source>
</evidence>
<reference evidence="9 10" key="1">
    <citation type="submission" date="2020-11" db="EMBL/GenBank/DDBJ databases">
        <title>Description of Pontivivens ytuae sp. nov. isolated from deep sea sediment of Mariana Trench.</title>
        <authorList>
            <person name="Wang Z."/>
            <person name="Sun Q.-L."/>
            <person name="Xu X.-D."/>
            <person name="Tang Y.-Z."/>
            <person name="Zhang J."/>
        </authorList>
    </citation>
    <scope>NUCLEOTIDE SEQUENCE [LARGE SCALE GENOMIC DNA]</scope>
    <source>
        <strain evidence="9 10">MT2928</strain>
    </source>
</reference>
<dbReference type="GO" id="GO:0006744">
    <property type="term" value="P:ubiquinone biosynthetic process"/>
    <property type="evidence" value="ECO:0007669"/>
    <property type="project" value="UniProtKB-UniPathway"/>
</dbReference>
<dbReference type="UniPathway" id="UPA00232"/>
<dbReference type="PANTHER" id="PTHR43876">
    <property type="entry name" value="UBIQUINONE BIOSYNTHESIS MONOOXYGENASE COQ6, MITOCHONDRIAL"/>
    <property type="match status" value="1"/>
</dbReference>
<dbReference type="InterPro" id="IPR051205">
    <property type="entry name" value="UbiH/COQ6_monooxygenase"/>
</dbReference>
<evidence type="ECO:0000256" key="5">
    <source>
        <dbReference type="ARBA" id="ARBA00022827"/>
    </source>
</evidence>
<organism evidence="9 10">
    <name type="scientific">Pontivivens ytuae</name>
    <dbReference type="NCBI Taxonomy" id="2789856"/>
    <lineage>
        <taxon>Bacteria</taxon>
        <taxon>Pseudomonadati</taxon>
        <taxon>Pseudomonadota</taxon>
        <taxon>Alphaproteobacteria</taxon>
        <taxon>Rhodobacterales</taxon>
        <taxon>Paracoccaceae</taxon>
        <taxon>Pontivivens</taxon>
    </lineage>
</organism>
<keyword evidence="6" id="KW-0560">Oxidoreductase</keyword>
<proteinExistence type="inferred from homology"/>
<evidence type="ECO:0000313" key="9">
    <source>
        <dbReference type="EMBL" id="QPH53534.1"/>
    </source>
</evidence>
<gene>
    <name evidence="9" type="ORF">I0K15_17390</name>
</gene>
<dbReference type="InterPro" id="IPR036188">
    <property type="entry name" value="FAD/NAD-bd_sf"/>
</dbReference>
<evidence type="ECO:0000256" key="4">
    <source>
        <dbReference type="ARBA" id="ARBA00022630"/>
    </source>
</evidence>
<dbReference type="GO" id="GO:0004497">
    <property type="term" value="F:monooxygenase activity"/>
    <property type="evidence" value="ECO:0007669"/>
    <property type="project" value="UniProtKB-KW"/>
</dbReference>
<dbReference type="Pfam" id="PF01494">
    <property type="entry name" value="FAD_binding_3"/>
    <property type="match status" value="1"/>
</dbReference>
<dbReference type="InterPro" id="IPR002938">
    <property type="entry name" value="FAD-bd"/>
</dbReference>
<dbReference type="NCBIfam" id="TIGR01988">
    <property type="entry name" value="Ubi-OHases"/>
    <property type="match status" value="1"/>
</dbReference>
<evidence type="ECO:0000256" key="2">
    <source>
        <dbReference type="ARBA" id="ARBA00004749"/>
    </source>
</evidence>
<dbReference type="KEGG" id="poz:I0K15_17390"/>
<keyword evidence="5" id="KW-0274">FAD</keyword>
<evidence type="ECO:0000256" key="7">
    <source>
        <dbReference type="ARBA" id="ARBA00023033"/>
    </source>
</evidence>
<dbReference type="PRINTS" id="PR00420">
    <property type="entry name" value="RNGMNOXGNASE"/>
</dbReference>
<feature type="domain" description="FAD-binding" evidence="8">
    <location>
        <begin position="4"/>
        <end position="344"/>
    </location>
</feature>
<evidence type="ECO:0000259" key="8">
    <source>
        <dbReference type="Pfam" id="PF01494"/>
    </source>
</evidence>
<evidence type="ECO:0000313" key="10">
    <source>
        <dbReference type="Proteomes" id="UP000594800"/>
    </source>
</evidence>
<keyword evidence="7 9" id="KW-0503">Monooxygenase</keyword>
<dbReference type="GO" id="GO:0071949">
    <property type="term" value="F:FAD binding"/>
    <property type="evidence" value="ECO:0007669"/>
    <property type="project" value="InterPro"/>
</dbReference>
<protein>
    <submittedName>
        <fullName evidence="9">FAD-dependent monooxygenase</fullName>
    </submittedName>
</protein>
<keyword evidence="4" id="KW-0285">Flavoprotein</keyword>
<evidence type="ECO:0000256" key="3">
    <source>
        <dbReference type="ARBA" id="ARBA00005349"/>
    </source>
</evidence>
<dbReference type="Gene3D" id="3.50.50.60">
    <property type="entry name" value="FAD/NAD(P)-binding domain"/>
    <property type="match status" value="2"/>
</dbReference>
<dbReference type="RefSeq" id="WP_196102743.1">
    <property type="nucleotide sequence ID" value="NZ_CP064942.1"/>
</dbReference>
<comment type="pathway">
    <text evidence="2">Cofactor biosynthesis; ubiquinone biosynthesis.</text>
</comment>
<sequence>MDQIDVIVAGGGVAGLMAAMAFAHRGQSVLCVDPVPPVTERDAEGSDLRSTAFLMPAVEMMREVGLWDRLAPEAAELAVMRLCDSGGEINEIRESADFVATEIGQDLFGWNVPNYVLRREMTAHAEAMEGLELRLGTGVANVLPRTGHALVSLDDGSRWRCDLLVGADGRNSLVREALGIDVRTVRYGQKAVVFAVGHDLPHQGISTELHRTGGPFTLVPLPDDPEGGHRSAVVWMETGPKAAALMEMDAETFAAEATARSCHVLGPLTLESPRRVWPIVSQEAQELTGPHTALIAEAAHVMPPIGAQGLNTSFADIRALIEAAGRHALGSDEMLEDYAKARRADIALRERGVELLNRAAMTDVQALRDLRRQGLRVLAGLGPVKQVAMRTGMGL</sequence>
<keyword evidence="10" id="KW-1185">Reference proteome</keyword>
<dbReference type="AlphaFoldDB" id="A0A7S9LQP5"/>
<comment type="cofactor">
    <cofactor evidence="1">
        <name>FAD</name>
        <dbReference type="ChEBI" id="CHEBI:57692"/>
    </cofactor>
</comment>
<accession>A0A7S9LQP5</accession>
<dbReference type="GO" id="GO:0016705">
    <property type="term" value="F:oxidoreductase activity, acting on paired donors, with incorporation or reduction of molecular oxygen"/>
    <property type="evidence" value="ECO:0007669"/>
    <property type="project" value="InterPro"/>
</dbReference>
<comment type="similarity">
    <text evidence="3">Belongs to the UbiH/COQ6 family.</text>
</comment>
<dbReference type="PANTHER" id="PTHR43876:SF7">
    <property type="entry name" value="UBIQUINONE BIOSYNTHESIS MONOOXYGENASE COQ6, MITOCHONDRIAL"/>
    <property type="match status" value="1"/>
</dbReference>
<evidence type="ECO:0000256" key="1">
    <source>
        <dbReference type="ARBA" id="ARBA00001974"/>
    </source>
</evidence>